<evidence type="ECO:0000313" key="2">
    <source>
        <dbReference type="Proteomes" id="UP001145742"/>
    </source>
</evidence>
<organism evidence="1 2">
    <name type="scientific">Willisornis vidua</name>
    <name type="common">Xingu scale-backed antbird</name>
    <dbReference type="NCBI Taxonomy" id="1566151"/>
    <lineage>
        <taxon>Eukaryota</taxon>
        <taxon>Metazoa</taxon>
        <taxon>Chordata</taxon>
        <taxon>Craniata</taxon>
        <taxon>Vertebrata</taxon>
        <taxon>Euteleostomi</taxon>
        <taxon>Archelosauria</taxon>
        <taxon>Archosauria</taxon>
        <taxon>Dinosauria</taxon>
        <taxon>Saurischia</taxon>
        <taxon>Theropoda</taxon>
        <taxon>Coelurosauria</taxon>
        <taxon>Aves</taxon>
        <taxon>Neognathae</taxon>
        <taxon>Neoaves</taxon>
        <taxon>Telluraves</taxon>
        <taxon>Australaves</taxon>
        <taxon>Passeriformes</taxon>
        <taxon>Thamnophilidae</taxon>
        <taxon>Willisornis</taxon>
    </lineage>
</organism>
<evidence type="ECO:0000313" key="1">
    <source>
        <dbReference type="EMBL" id="KAJ7423399.1"/>
    </source>
</evidence>
<comment type="caution">
    <text evidence="1">The sequence shown here is derived from an EMBL/GenBank/DDBJ whole genome shotgun (WGS) entry which is preliminary data.</text>
</comment>
<dbReference type="EMBL" id="WHWB01032849">
    <property type="protein sequence ID" value="KAJ7423399.1"/>
    <property type="molecule type" value="Genomic_DNA"/>
</dbReference>
<sequence length="70" mass="7446">MVSTPDSGSQGPEFESQWRPYRAVQSLPAIRSCQISDAQQGQPQLVPAAVDSPEDFPVTVQAHLAVANGP</sequence>
<keyword evidence="2" id="KW-1185">Reference proteome</keyword>
<proteinExistence type="predicted"/>
<accession>A0ABQ9DQ04</accession>
<dbReference type="Proteomes" id="UP001145742">
    <property type="component" value="Unassembled WGS sequence"/>
</dbReference>
<gene>
    <name evidence="1" type="ORF">WISP_33937</name>
</gene>
<reference evidence="1" key="1">
    <citation type="submission" date="2019-10" db="EMBL/GenBank/DDBJ databases">
        <authorList>
            <person name="Soares A.E.R."/>
            <person name="Aleixo A."/>
            <person name="Schneider P."/>
            <person name="Miyaki C.Y."/>
            <person name="Schneider M.P."/>
            <person name="Mello C."/>
            <person name="Vasconcelos A.T.R."/>
        </authorList>
    </citation>
    <scope>NUCLEOTIDE SEQUENCE</scope>
    <source>
        <tissue evidence="1">Muscle</tissue>
    </source>
</reference>
<protein>
    <submittedName>
        <fullName evidence="1">Uncharacterized protein</fullName>
    </submittedName>
</protein>
<name>A0ABQ9DQ04_9PASS</name>